<protein>
    <submittedName>
        <fullName evidence="1">Uncharacterized protein</fullName>
    </submittedName>
</protein>
<accession>A0ACC3T3J8</accession>
<organism evidence="1 2">
    <name type="scientific">Lipomyces kononenkoae</name>
    <name type="common">Yeast</name>
    <dbReference type="NCBI Taxonomy" id="34357"/>
    <lineage>
        <taxon>Eukaryota</taxon>
        <taxon>Fungi</taxon>
        <taxon>Dikarya</taxon>
        <taxon>Ascomycota</taxon>
        <taxon>Saccharomycotina</taxon>
        <taxon>Lipomycetes</taxon>
        <taxon>Lipomycetales</taxon>
        <taxon>Lipomycetaceae</taxon>
        <taxon>Lipomyces</taxon>
    </lineage>
</organism>
<sequence>MHPALGATTIPDIGKSQRDCQFVFVAEHSTRYIRGHLSRRSRAGNGEAKARRTFKKRSLLPAEVSSGNSFHTPDKHDELQISDIVSGEKDQNSFRSCKAKITIPFGNADFDCFHARSGTVRGSDRMLIHHWTYIFGEMMFGIPRSSINPMAEIWIPDAFSNDASFQGMLAYAAAHLAHLRRQDSGAEYTIHKIEAISSIQKLLNDTTAALSDSAISAILRQISIEDRFGSPTTADLHRTGLFNIIEKRGGLMSLRTSWRLEFLLYWYLITSRPKFYLQDLRHQDSSGHCTGCKYALRLSHSKLLRDQFAEVFRFLHELKVLTQEGSGSGIPVFIVGMDPANSLLRLVKSRVDSSRVLTHEMVGETCRLASLFYITSVKADALRLGTNDMEALRSTISDTRLAWEYSSETLLWVLLRGKGPGLENPRRAQMVQSFMEVAKLLPEHSWSVLKDLLIAFLWGDTQDVVTMYEELLLLVRGMMGNFDTQLE</sequence>
<comment type="caution">
    <text evidence="1">The sequence shown here is derived from an EMBL/GenBank/DDBJ whole genome shotgun (WGS) entry which is preliminary data.</text>
</comment>
<keyword evidence="2" id="KW-1185">Reference proteome</keyword>
<evidence type="ECO:0000313" key="1">
    <source>
        <dbReference type="EMBL" id="KAK9238498.1"/>
    </source>
</evidence>
<gene>
    <name evidence="1" type="ORF">V1525DRAFT_400690</name>
</gene>
<dbReference type="EMBL" id="MU971355">
    <property type="protein sequence ID" value="KAK9238498.1"/>
    <property type="molecule type" value="Genomic_DNA"/>
</dbReference>
<reference evidence="2" key="1">
    <citation type="journal article" date="2024" name="Front. Bioeng. Biotechnol.">
        <title>Genome-scale model development and genomic sequencing of the oleaginous clade Lipomyces.</title>
        <authorList>
            <person name="Czajka J.J."/>
            <person name="Han Y."/>
            <person name="Kim J."/>
            <person name="Mondo S.J."/>
            <person name="Hofstad B.A."/>
            <person name="Robles A."/>
            <person name="Haridas S."/>
            <person name="Riley R."/>
            <person name="LaButti K."/>
            <person name="Pangilinan J."/>
            <person name="Andreopoulos W."/>
            <person name="Lipzen A."/>
            <person name="Yan J."/>
            <person name="Wang M."/>
            <person name="Ng V."/>
            <person name="Grigoriev I.V."/>
            <person name="Spatafora J.W."/>
            <person name="Magnuson J.K."/>
            <person name="Baker S.E."/>
            <person name="Pomraning K.R."/>
        </authorList>
    </citation>
    <scope>NUCLEOTIDE SEQUENCE [LARGE SCALE GENOMIC DNA]</scope>
    <source>
        <strain evidence="2">CBS 7786</strain>
    </source>
</reference>
<evidence type="ECO:0000313" key="2">
    <source>
        <dbReference type="Proteomes" id="UP001433508"/>
    </source>
</evidence>
<proteinExistence type="predicted"/>
<name>A0ACC3T3J8_LIPKO</name>
<dbReference type="Proteomes" id="UP001433508">
    <property type="component" value="Unassembled WGS sequence"/>
</dbReference>